<dbReference type="Proteomes" id="UP000265520">
    <property type="component" value="Unassembled WGS sequence"/>
</dbReference>
<accession>A0A392PHG9</accession>
<evidence type="ECO:0000313" key="1">
    <source>
        <dbReference type="EMBL" id="MCI11087.1"/>
    </source>
</evidence>
<dbReference type="AlphaFoldDB" id="A0A392PHG9"/>
<organism evidence="1 2">
    <name type="scientific">Trifolium medium</name>
    <dbReference type="NCBI Taxonomy" id="97028"/>
    <lineage>
        <taxon>Eukaryota</taxon>
        <taxon>Viridiplantae</taxon>
        <taxon>Streptophyta</taxon>
        <taxon>Embryophyta</taxon>
        <taxon>Tracheophyta</taxon>
        <taxon>Spermatophyta</taxon>
        <taxon>Magnoliopsida</taxon>
        <taxon>eudicotyledons</taxon>
        <taxon>Gunneridae</taxon>
        <taxon>Pentapetalae</taxon>
        <taxon>rosids</taxon>
        <taxon>fabids</taxon>
        <taxon>Fabales</taxon>
        <taxon>Fabaceae</taxon>
        <taxon>Papilionoideae</taxon>
        <taxon>50 kb inversion clade</taxon>
        <taxon>NPAAA clade</taxon>
        <taxon>Hologalegina</taxon>
        <taxon>IRL clade</taxon>
        <taxon>Trifolieae</taxon>
        <taxon>Trifolium</taxon>
    </lineage>
</organism>
<feature type="non-terminal residue" evidence="1">
    <location>
        <position position="1"/>
    </location>
</feature>
<evidence type="ECO:0000313" key="2">
    <source>
        <dbReference type="Proteomes" id="UP000265520"/>
    </source>
</evidence>
<sequence>KLENLVDSGASLYLPSPESLTWNQMSILISFAASRKHGHCNPVSGGMNLSMTLPPSLGSHIRCHFMQPSLLQGT</sequence>
<name>A0A392PHG9_9FABA</name>
<proteinExistence type="predicted"/>
<dbReference type="EMBL" id="LXQA010078810">
    <property type="protein sequence ID" value="MCI11087.1"/>
    <property type="molecule type" value="Genomic_DNA"/>
</dbReference>
<keyword evidence="2" id="KW-1185">Reference proteome</keyword>
<comment type="caution">
    <text evidence="1">The sequence shown here is derived from an EMBL/GenBank/DDBJ whole genome shotgun (WGS) entry which is preliminary data.</text>
</comment>
<reference evidence="1 2" key="1">
    <citation type="journal article" date="2018" name="Front. Plant Sci.">
        <title>Red Clover (Trifolium pratense) and Zigzag Clover (T. medium) - A Picture of Genomic Similarities and Differences.</title>
        <authorList>
            <person name="Dluhosova J."/>
            <person name="Istvanek J."/>
            <person name="Nedelnik J."/>
            <person name="Repkova J."/>
        </authorList>
    </citation>
    <scope>NUCLEOTIDE SEQUENCE [LARGE SCALE GENOMIC DNA]</scope>
    <source>
        <strain evidence="2">cv. 10/8</strain>
        <tissue evidence="1">Leaf</tissue>
    </source>
</reference>
<protein>
    <submittedName>
        <fullName evidence="1">Uncharacterized protein</fullName>
    </submittedName>
</protein>